<evidence type="ECO:0000313" key="11">
    <source>
        <dbReference type="EMBL" id="PSK42469.1"/>
    </source>
</evidence>
<evidence type="ECO:0000256" key="5">
    <source>
        <dbReference type="ARBA" id="ARBA00023125"/>
    </source>
</evidence>
<dbReference type="PANTHER" id="PTHR11390">
    <property type="entry name" value="PROKARYOTIC DNA TOPOISOMERASE"/>
    <property type="match status" value="1"/>
</dbReference>
<proteinExistence type="inferred from homology"/>
<dbReference type="SUPFAM" id="SSF56712">
    <property type="entry name" value="Prokaryotic type I DNA topoisomerase"/>
    <property type="match status" value="1"/>
</dbReference>
<feature type="compositionally biased region" description="Low complexity" evidence="8">
    <location>
        <begin position="555"/>
        <end position="566"/>
    </location>
</feature>
<dbReference type="GO" id="GO:0005634">
    <property type="term" value="C:nucleus"/>
    <property type="evidence" value="ECO:0007669"/>
    <property type="project" value="TreeGrafter"/>
</dbReference>
<dbReference type="PROSITE" id="PS52039">
    <property type="entry name" value="TOPO_IA_2"/>
    <property type="match status" value="1"/>
</dbReference>
<accession>A0A2P7Z2M7</accession>
<dbReference type="Pfam" id="PF01131">
    <property type="entry name" value="Topoisom_bac"/>
    <property type="match status" value="1"/>
</dbReference>
<dbReference type="SMART" id="SM00437">
    <property type="entry name" value="TOP1Ac"/>
    <property type="match status" value="1"/>
</dbReference>
<dbReference type="GO" id="GO:0003917">
    <property type="term" value="F:DNA topoisomerase type I (single strand cut, ATP-independent) activity"/>
    <property type="evidence" value="ECO:0007669"/>
    <property type="project" value="UniProtKB-EC"/>
</dbReference>
<dbReference type="InterPro" id="IPR003601">
    <property type="entry name" value="Topo_IA_2"/>
</dbReference>
<keyword evidence="12" id="KW-1185">Reference proteome</keyword>
<dbReference type="GO" id="GO:0006310">
    <property type="term" value="P:DNA recombination"/>
    <property type="evidence" value="ECO:0007669"/>
    <property type="project" value="TreeGrafter"/>
</dbReference>
<dbReference type="InterPro" id="IPR023405">
    <property type="entry name" value="Topo_IA_core_domain"/>
</dbReference>
<dbReference type="CDD" id="cd00186">
    <property type="entry name" value="TOP1Ac"/>
    <property type="match status" value="1"/>
</dbReference>
<dbReference type="PANTHER" id="PTHR11390:SF21">
    <property type="entry name" value="DNA TOPOISOMERASE 3-ALPHA"/>
    <property type="match status" value="1"/>
</dbReference>
<comment type="catalytic activity">
    <reaction evidence="1 7">
        <text>ATP-independent breakage of single-stranded DNA, followed by passage and rejoining.</text>
        <dbReference type="EC" id="5.6.2.1"/>
    </reaction>
</comment>
<dbReference type="GO" id="GO:0031422">
    <property type="term" value="C:RecQ family helicase-topoisomerase III complex"/>
    <property type="evidence" value="ECO:0007669"/>
    <property type="project" value="TreeGrafter"/>
</dbReference>
<dbReference type="SMART" id="SM00493">
    <property type="entry name" value="TOPRIM"/>
    <property type="match status" value="1"/>
</dbReference>
<dbReference type="InterPro" id="IPR013825">
    <property type="entry name" value="Topo_IA_cen_sub2"/>
</dbReference>
<dbReference type="STRING" id="40998.A0A2P7Z2M7"/>
<dbReference type="EC" id="5.6.2.1" evidence="3 7"/>
<dbReference type="PRINTS" id="PR00417">
    <property type="entry name" value="PRTPISMRASEI"/>
</dbReference>
<organism evidence="11 12">
    <name type="scientific">Elsinoe australis</name>
    <dbReference type="NCBI Taxonomy" id="40998"/>
    <lineage>
        <taxon>Eukaryota</taxon>
        <taxon>Fungi</taxon>
        <taxon>Dikarya</taxon>
        <taxon>Ascomycota</taxon>
        <taxon>Pezizomycotina</taxon>
        <taxon>Dothideomycetes</taxon>
        <taxon>Dothideomycetidae</taxon>
        <taxon>Myriangiales</taxon>
        <taxon>Elsinoaceae</taxon>
        <taxon>Elsinoe</taxon>
    </lineage>
</organism>
<keyword evidence="5 7" id="KW-0238">DNA-binding</keyword>
<evidence type="ECO:0000256" key="1">
    <source>
        <dbReference type="ARBA" id="ARBA00000213"/>
    </source>
</evidence>
<dbReference type="Pfam" id="PF01751">
    <property type="entry name" value="Toprim"/>
    <property type="match status" value="1"/>
</dbReference>
<dbReference type="InterPro" id="IPR003602">
    <property type="entry name" value="Topo_IA_DNA-bd_dom"/>
</dbReference>
<evidence type="ECO:0000313" key="12">
    <source>
        <dbReference type="Proteomes" id="UP000243723"/>
    </source>
</evidence>
<evidence type="ECO:0000256" key="2">
    <source>
        <dbReference type="ARBA" id="ARBA00009446"/>
    </source>
</evidence>
<comment type="caution">
    <text evidence="11">The sequence shown here is derived from an EMBL/GenBank/DDBJ whole genome shotgun (WGS) entry which is preliminary data.</text>
</comment>
<dbReference type="InterPro" id="IPR006171">
    <property type="entry name" value="TOPRIM_dom"/>
</dbReference>
<dbReference type="EMBL" id="NHZQ01000335">
    <property type="protein sequence ID" value="PSK42469.1"/>
    <property type="molecule type" value="Genomic_DNA"/>
</dbReference>
<dbReference type="AlphaFoldDB" id="A0A2P7Z2M7"/>
<dbReference type="InterPro" id="IPR034144">
    <property type="entry name" value="TOPRIM_TopoIII"/>
</dbReference>
<dbReference type="GO" id="GO:0006281">
    <property type="term" value="P:DNA repair"/>
    <property type="evidence" value="ECO:0007669"/>
    <property type="project" value="TreeGrafter"/>
</dbReference>
<dbReference type="SMART" id="SM00436">
    <property type="entry name" value="TOP1Bc"/>
    <property type="match status" value="1"/>
</dbReference>
<evidence type="ECO:0000256" key="8">
    <source>
        <dbReference type="SAM" id="MobiDB-lite"/>
    </source>
</evidence>
<comment type="similarity">
    <text evidence="2 7">Belongs to the type IA topoisomerase family.</text>
</comment>
<keyword evidence="6 7" id="KW-0413">Isomerase</keyword>
<dbReference type="Gene3D" id="3.40.50.140">
    <property type="match status" value="1"/>
</dbReference>
<keyword evidence="4 7" id="KW-0799">Topoisomerase</keyword>
<dbReference type="InterPro" id="IPR013497">
    <property type="entry name" value="Topo_IA_cen"/>
</dbReference>
<dbReference type="FunFam" id="1.10.290.10:FF:000001">
    <property type="entry name" value="DNA topoisomerase"/>
    <property type="match status" value="1"/>
</dbReference>
<evidence type="ECO:0000256" key="7">
    <source>
        <dbReference type="RuleBase" id="RU362092"/>
    </source>
</evidence>
<dbReference type="OrthoDB" id="430051at2759"/>
<sequence length="653" mass="74579">MVTKILCVAEKPSIAKAVAEHLAGGRVQSNQASRRQGEHYVRNYEFSFNFPRWGSCDVVMTSVAGHLQSQDFEDRYKSWNSCSPDVLFEAGIVTYIEDNRKFIAANIERQARYSQKLFIWTDCDREGEHIGSEIRAVAIGANSRLGQPGNIARARFSNIERQHIINAARNPIELDDRQANAVSARMELDLRIGASFTRMLTLNLKSMIEAVAEDVKVISYGSCQFPTLGFVVDRYFQVQNFVPEPFWSIKVMHSKDKIKVRFSWARNRLFDRMTVVILFERCLAAKLAKVIKVQQKPASKWRPLPLTTVELQKMGSRFLRMDSQRVMKIAEQLYNKGFISYPRTETDRFDRNADLQRFIQNQTQSNTWGQYAQRLLDGDYKFPREGRNDDKAHPPIHPVTLVNPSNLDEDEKKVLEFVVRRFLACCSEDALGSRSEVDILYGSEVFKASGLTVLKKNYLDIYVYEKWTSTEELPHFEVGETFEPTEANINEGKTSKPGYLTEPELISLMDANGIGTDATMAEHIAKIKDRQYVKVQNGSSRRAFGDEEGDDGDSGARPAGRGRAAPVPEFIPTTLGVALYDGYEKMGFETSLVKPHLRKEMEIKMKSICEGRASKSEVVYESLNMYREVFIRTTQRMDVLKDSFRRYILNDHG</sequence>
<dbReference type="GO" id="GO:0003677">
    <property type="term" value="F:DNA binding"/>
    <property type="evidence" value="ECO:0007669"/>
    <property type="project" value="UniProtKB-KW"/>
</dbReference>
<evidence type="ECO:0000259" key="9">
    <source>
        <dbReference type="PROSITE" id="PS50880"/>
    </source>
</evidence>
<comment type="function">
    <text evidence="7">Introduces a single-strand break via transesterification at a target site in duplex DNA. Releases the supercoiling and torsional tension of DNA introduced during the DNA replication and transcription by transiently cleaving and rejoining one strand of the DNA duplex. The scissile phosphodiester is attacked by the catalytic tyrosine of the enzyme, resulting in the formation of a DNA-(5'-phosphotyrosyl)-enzyme intermediate and the expulsion of a 3'-OH DNA strand.</text>
</comment>
<feature type="region of interest" description="Disordered" evidence="8">
    <location>
        <begin position="540"/>
        <end position="566"/>
    </location>
</feature>
<evidence type="ECO:0000259" key="10">
    <source>
        <dbReference type="PROSITE" id="PS52039"/>
    </source>
</evidence>
<name>A0A2P7Z2M7_9PEZI</name>
<dbReference type="FunFam" id="3.40.50.140:FF:000005">
    <property type="entry name" value="DNA topoisomerase"/>
    <property type="match status" value="1"/>
</dbReference>
<evidence type="ECO:0000256" key="4">
    <source>
        <dbReference type="ARBA" id="ARBA00023029"/>
    </source>
</evidence>
<dbReference type="Proteomes" id="UP000243723">
    <property type="component" value="Unassembled WGS sequence"/>
</dbReference>
<protein>
    <recommendedName>
        <fullName evidence="3 7">DNA topoisomerase</fullName>
        <ecNumber evidence="3 7">5.6.2.1</ecNumber>
    </recommendedName>
</protein>
<gene>
    <name evidence="11" type="ORF">B9Z65_4383</name>
</gene>
<dbReference type="Gene3D" id="2.70.20.10">
    <property type="entry name" value="Topoisomerase I, domain 3"/>
    <property type="match status" value="1"/>
</dbReference>
<dbReference type="InterPro" id="IPR013824">
    <property type="entry name" value="Topo_IA_cen_sub1"/>
</dbReference>
<dbReference type="CDD" id="cd03362">
    <property type="entry name" value="TOPRIM_TopoIA_TopoIII"/>
    <property type="match status" value="1"/>
</dbReference>
<feature type="domain" description="Toprim" evidence="9">
    <location>
        <begin position="4"/>
        <end position="159"/>
    </location>
</feature>
<feature type="domain" description="Topo IA-type catalytic" evidence="10">
    <location>
        <begin position="175"/>
        <end position="630"/>
    </location>
</feature>
<evidence type="ECO:0000256" key="3">
    <source>
        <dbReference type="ARBA" id="ARBA00012891"/>
    </source>
</evidence>
<dbReference type="InterPro" id="IPR013826">
    <property type="entry name" value="Topo_IA_cen_sub3"/>
</dbReference>
<reference evidence="11 12" key="1">
    <citation type="submission" date="2017-05" db="EMBL/GenBank/DDBJ databases">
        <title>Draft genome sequence of Elsinoe australis.</title>
        <authorList>
            <person name="Cheng Q."/>
        </authorList>
    </citation>
    <scope>NUCLEOTIDE SEQUENCE [LARGE SCALE GENOMIC DNA]</scope>
    <source>
        <strain evidence="11 12">NL1</strain>
    </source>
</reference>
<dbReference type="InterPro" id="IPR000380">
    <property type="entry name" value="Topo_IA"/>
</dbReference>
<dbReference type="GO" id="GO:0006265">
    <property type="term" value="P:DNA topological change"/>
    <property type="evidence" value="ECO:0007669"/>
    <property type="project" value="InterPro"/>
</dbReference>
<evidence type="ECO:0000256" key="6">
    <source>
        <dbReference type="ARBA" id="ARBA00023235"/>
    </source>
</evidence>
<dbReference type="Gene3D" id="1.10.290.10">
    <property type="entry name" value="Topoisomerase I, domain 4"/>
    <property type="match status" value="1"/>
</dbReference>
<dbReference type="Gene3D" id="1.10.460.10">
    <property type="entry name" value="Topoisomerase I, domain 2"/>
    <property type="match status" value="1"/>
</dbReference>
<dbReference type="PROSITE" id="PS50880">
    <property type="entry name" value="TOPRIM"/>
    <property type="match status" value="1"/>
</dbReference>